<feature type="transmembrane region" description="Helical" evidence="1">
    <location>
        <begin position="215"/>
        <end position="234"/>
    </location>
</feature>
<dbReference type="InterPro" id="IPR025333">
    <property type="entry name" value="DUF4239"/>
</dbReference>
<accession>A0A4Q9VV59</accession>
<evidence type="ECO:0000313" key="3">
    <source>
        <dbReference type="Proteomes" id="UP000292781"/>
    </source>
</evidence>
<dbReference type="Pfam" id="PF14023">
    <property type="entry name" value="Bestrophin-like"/>
    <property type="match status" value="1"/>
</dbReference>
<gene>
    <name evidence="2" type="ORF">EYW49_05440</name>
</gene>
<keyword evidence="3" id="KW-1185">Reference proteome</keyword>
<keyword evidence="1" id="KW-0472">Membrane</keyword>
<dbReference type="RefSeq" id="WP_131306992.1">
    <property type="nucleotide sequence ID" value="NZ_SJFN01000005.1"/>
</dbReference>
<name>A0A4Q9VV59_9HYPH</name>
<evidence type="ECO:0000313" key="2">
    <source>
        <dbReference type="EMBL" id="TBW40108.1"/>
    </source>
</evidence>
<keyword evidence="1" id="KW-0812">Transmembrane</keyword>
<sequence>MSQFLASASDLQVLLVIAGLSVMTALIVAELASRLFFAPRVDEVERSAKLLDLVHSSLLAFIAFMLAISVADVRGNFGKADDAVSREAMNIAAFDREIGEHDIAWATPTRALLARYVATVAEDEWPRLAMSQPSLSPRAQAILDDLRGALRTVPAQEGARGNLLVHHDRLELSRIARYENATRSIPKVFWLLIGGFLFGAMVMNGRHRPTTLTRSLVGIHFAAIGMCIALILILDAPFRGETSIAPAPLVEALRHG</sequence>
<keyword evidence="1" id="KW-1133">Transmembrane helix</keyword>
<feature type="transmembrane region" description="Helical" evidence="1">
    <location>
        <begin position="184"/>
        <end position="203"/>
    </location>
</feature>
<protein>
    <submittedName>
        <fullName evidence="2">DUF4239 domain-containing protein</fullName>
    </submittedName>
</protein>
<reference evidence="2 3" key="1">
    <citation type="submission" date="2019-02" db="EMBL/GenBank/DDBJ databases">
        <title>Siculibacillus lacustris gen. nov., sp. nov., a new rosette-forming bacterium isolated from a freshwater crater lake (Lake St. Ana, Romania).</title>
        <authorList>
            <person name="Felfoldi T."/>
            <person name="Marton Z."/>
            <person name="Szabo A."/>
            <person name="Mentes A."/>
            <person name="Boka K."/>
            <person name="Marialigeti K."/>
            <person name="Mathe I."/>
            <person name="Koncz M."/>
            <person name="Schumann P."/>
            <person name="Toth E."/>
        </authorList>
    </citation>
    <scope>NUCLEOTIDE SEQUENCE [LARGE SCALE GENOMIC DNA]</scope>
    <source>
        <strain evidence="2 3">SA-279</strain>
    </source>
</reference>
<dbReference type="EMBL" id="SJFN01000005">
    <property type="protein sequence ID" value="TBW40108.1"/>
    <property type="molecule type" value="Genomic_DNA"/>
</dbReference>
<feature type="transmembrane region" description="Helical" evidence="1">
    <location>
        <begin position="53"/>
        <end position="71"/>
    </location>
</feature>
<feature type="transmembrane region" description="Helical" evidence="1">
    <location>
        <begin position="12"/>
        <end position="33"/>
    </location>
</feature>
<evidence type="ECO:0000256" key="1">
    <source>
        <dbReference type="SAM" id="Phobius"/>
    </source>
</evidence>
<organism evidence="2 3">
    <name type="scientific">Siculibacillus lacustris</name>
    <dbReference type="NCBI Taxonomy" id="1549641"/>
    <lineage>
        <taxon>Bacteria</taxon>
        <taxon>Pseudomonadati</taxon>
        <taxon>Pseudomonadota</taxon>
        <taxon>Alphaproteobacteria</taxon>
        <taxon>Hyphomicrobiales</taxon>
        <taxon>Ancalomicrobiaceae</taxon>
        <taxon>Siculibacillus</taxon>
    </lineage>
</organism>
<dbReference type="AlphaFoldDB" id="A0A4Q9VV59"/>
<dbReference type="OrthoDB" id="940913at2"/>
<comment type="caution">
    <text evidence="2">The sequence shown here is derived from an EMBL/GenBank/DDBJ whole genome shotgun (WGS) entry which is preliminary data.</text>
</comment>
<proteinExistence type="predicted"/>
<dbReference type="Proteomes" id="UP000292781">
    <property type="component" value="Unassembled WGS sequence"/>
</dbReference>